<gene>
    <name evidence="13" type="ORF">GX50_08959</name>
</gene>
<dbReference type="PROSITE" id="PS50922">
    <property type="entry name" value="TLC"/>
    <property type="match status" value="1"/>
</dbReference>
<reference evidence="13 14" key="1">
    <citation type="submission" date="2017-10" db="EMBL/GenBank/DDBJ databases">
        <title>Comparative genomics in systemic dimorphic fungi from Ajellomycetaceae.</title>
        <authorList>
            <person name="Munoz J.F."/>
            <person name="Mcewen J.G."/>
            <person name="Clay O.K."/>
            <person name="Cuomo C.A."/>
        </authorList>
    </citation>
    <scope>NUCLEOTIDE SEQUENCE [LARGE SCALE GENOMIC DNA]</scope>
    <source>
        <strain evidence="13 14">UAMH4076</strain>
    </source>
</reference>
<dbReference type="InterPro" id="IPR016439">
    <property type="entry name" value="Lag1/Lac1-like"/>
</dbReference>
<dbReference type="AlphaFoldDB" id="A0A2B7YW39"/>
<dbReference type="GO" id="GO:0005789">
    <property type="term" value="C:endoplasmic reticulum membrane"/>
    <property type="evidence" value="ECO:0007669"/>
    <property type="project" value="UniProtKB-SubCell"/>
</dbReference>
<sequence>MSRPRRSSNLGADIRGDTGAPAMSTMNSGASYSDSPDPPSARHHQQQRGAPEKGGKSHSKRRRARSLFRRWKDISLKHTWLTPLVLILIVLAIYIVNPSESNPVHSAIFLSYPTPPETPDGPVMYGKGKKDLAFVAFYTVVLSFTREFIMQRIIRPWGLYCGIKGKGKMARFMEQVYTAIYFAFFGPFGLYVMSKTDIWYFNTTAMFEGFPHKIHTADFKAYYLLEASYWAQQAIVLLLMLEKPRKDFKELVAHHIITLSLIGLSYRFHFTYIGLAVYITHDVSDFFLATSKTLNYLDSIIIGPYFLTFICIWIYMRHYLSIRILWAVLTEFQTVGPFELNWETQQYKCRLSQVITFGLLGALQAINLLWLFLILRIAKNFVLSDVKKDERSDDEDEDEQEEQQSTPTKTAQIGDSAGAVSSALLNNNNNNNINNNNNGTAEPMRVTRRTAKEKENAAAAAIPPKVMVNGATVVNDQSAKSNKNHR</sequence>
<feature type="transmembrane region" description="Helical" evidence="11">
    <location>
        <begin position="354"/>
        <end position="375"/>
    </location>
</feature>
<dbReference type="InterPro" id="IPR006634">
    <property type="entry name" value="TLC-dom"/>
</dbReference>
<dbReference type="VEuPathDB" id="FungiDB:EMCG_08471"/>
<keyword evidence="6 11" id="KW-1133">Transmembrane helix</keyword>
<feature type="transmembrane region" description="Helical" evidence="11">
    <location>
        <begin position="221"/>
        <end position="241"/>
    </location>
</feature>
<feature type="transmembrane region" description="Helical" evidence="11">
    <location>
        <begin position="176"/>
        <end position="201"/>
    </location>
</feature>
<evidence type="ECO:0000256" key="8">
    <source>
        <dbReference type="ARBA" id="ARBA00023180"/>
    </source>
</evidence>
<feature type="compositionally biased region" description="Acidic residues" evidence="10">
    <location>
        <begin position="392"/>
        <end position="402"/>
    </location>
</feature>
<dbReference type="PANTHER" id="PTHR12560">
    <property type="entry name" value="LONGEVITY ASSURANCE FACTOR 1 LAG1"/>
    <property type="match status" value="1"/>
</dbReference>
<dbReference type="STRING" id="73230.A0A2B7YW39"/>
<comment type="similarity">
    <text evidence="2">Belongs to the sphingosine N-acyltransferase family.</text>
</comment>
<dbReference type="Pfam" id="PF03798">
    <property type="entry name" value="TRAM_LAG1_CLN8"/>
    <property type="match status" value="1"/>
</dbReference>
<evidence type="ECO:0000256" key="2">
    <source>
        <dbReference type="ARBA" id="ARBA00009808"/>
    </source>
</evidence>
<dbReference type="Proteomes" id="UP000226031">
    <property type="component" value="Unassembled WGS sequence"/>
</dbReference>
<dbReference type="GO" id="GO:0050291">
    <property type="term" value="F:sphingosine N-acyltransferase activity"/>
    <property type="evidence" value="ECO:0007669"/>
    <property type="project" value="InterPro"/>
</dbReference>
<keyword evidence="14" id="KW-1185">Reference proteome</keyword>
<evidence type="ECO:0000256" key="7">
    <source>
        <dbReference type="ARBA" id="ARBA00023136"/>
    </source>
</evidence>
<feature type="transmembrane region" description="Helical" evidence="11">
    <location>
        <begin position="132"/>
        <end position="149"/>
    </location>
</feature>
<feature type="transmembrane region" description="Helical" evidence="11">
    <location>
        <begin position="299"/>
        <end position="316"/>
    </location>
</feature>
<evidence type="ECO:0000256" key="3">
    <source>
        <dbReference type="ARBA" id="ARBA00022679"/>
    </source>
</evidence>
<evidence type="ECO:0000256" key="5">
    <source>
        <dbReference type="ARBA" id="ARBA00022824"/>
    </source>
</evidence>
<keyword evidence="7 9" id="KW-0472">Membrane</keyword>
<keyword evidence="5" id="KW-0256">Endoplasmic reticulum</keyword>
<comment type="subcellular location">
    <subcellularLocation>
        <location evidence="1">Endoplasmic reticulum membrane</location>
        <topology evidence="1">Multi-pass membrane protein</topology>
    </subcellularLocation>
</comment>
<keyword evidence="3" id="KW-0808">Transferase</keyword>
<evidence type="ECO:0000256" key="4">
    <source>
        <dbReference type="ARBA" id="ARBA00022692"/>
    </source>
</evidence>
<proteinExistence type="inferred from homology"/>
<keyword evidence="4 9" id="KW-0812">Transmembrane</keyword>
<feature type="compositionally biased region" description="Low complexity" evidence="10">
    <location>
        <begin position="426"/>
        <end position="438"/>
    </location>
</feature>
<feature type="region of interest" description="Disordered" evidence="10">
    <location>
        <begin position="1"/>
        <end position="63"/>
    </location>
</feature>
<keyword evidence="8" id="KW-0325">Glycoprotein</keyword>
<evidence type="ECO:0000256" key="11">
    <source>
        <dbReference type="SAM" id="Phobius"/>
    </source>
</evidence>
<evidence type="ECO:0000256" key="6">
    <source>
        <dbReference type="ARBA" id="ARBA00022989"/>
    </source>
</evidence>
<dbReference type="EMBL" id="PDND01000815">
    <property type="protein sequence ID" value="PGH28304.1"/>
    <property type="molecule type" value="Genomic_DNA"/>
</dbReference>
<comment type="caution">
    <text evidence="13">The sequence shown here is derived from an EMBL/GenBank/DDBJ whole genome shotgun (WGS) entry which is preliminary data.</text>
</comment>
<dbReference type="PANTHER" id="PTHR12560:SF11">
    <property type="entry name" value="CERAMIDE SYNTHASE LAC1-RELATED"/>
    <property type="match status" value="1"/>
</dbReference>
<evidence type="ECO:0000313" key="14">
    <source>
        <dbReference type="Proteomes" id="UP000226031"/>
    </source>
</evidence>
<evidence type="ECO:0000256" key="1">
    <source>
        <dbReference type="ARBA" id="ARBA00004477"/>
    </source>
</evidence>
<feature type="compositionally biased region" description="Polar residues" evidence="10">
    <location>
        <begin position="472"/>
        <end position="486"/>
    </location>
</feature>
<accession>A0A2B7YW39</accession>
<feature type="domain" description="TLC" evidence="12">
    <location>
        <begin position="167"/>
        <end position="383"/>
    </location>
</feature>
<evidence type="ECO:0000256" key="10">
    <source>
        <dbReference type="SAM" id="MobiDB-lite"/>
    </source>
</evidence>
<feature type="transmembrane region" description="Helical" evidence="11">
    <location>
        <begin position="253"/>
        <end position="279"/>
    </location>
</feature>
<dbReference type="GO" id="GO:0046513">
    <property type="term" value="P:ceramide biosynthetic process"/>
    <property type="evidence" value="ECO:0007669"/>
    <property type="project" value="InterPro"/>
</dbReference>
<evidence type="ECO:0000256" key="9">
    <source>
        <dbReference type="PROSITE-ProRule" id="PRU00205"/>
    </source>
</evidence>
<protein>
    <submittedName>
        <fullName evidence="13">Acyl-CoA-dependent ceramide synthase</fullName>
    </submittedName>
</protein>
<evidence type="ECO:0000259" key="12">
    <source>
        <dbReference type="PROSITE" id="PS50922"/>
    </source>
</evidence>
<organism evidence="13 14">
    <name type="scientific">[Emmonsia] crescens</name>
    <dbReference type="NCBI Taxonomy" id="73230"/>
    <lineage>
        <taxon>Eukaryota</taxon>
        <taxon>Fungi</taxon>
        <taxon>Dikarya</taxon>
        <taxon>Ascomycota</taxon>
        <taxon>Pezizomycotina</taxon>
        <taxon>Eurotiomycetes</taxon>
        <taxon>Eurotiomycetidae</taxon>
        <taxon>Onygenales</taxon>
        <taxon>Ajellomycetaceae</taxon>
        <taxon>Emergomyces</taxon>
    </lineage>
</organism>
<feature type="transmembrane region" description="Helical" evidence="11">
    <location>
        <begin position="79"/>
        <end position="96"/>
    </location>
</feature>
<dbReference type="SMART" id="SM00724">
    <property type="entry name" value="TLC"/>
    <property type="match status" value="1"/>
</dbReference>
<evidence type="ECO:0000313" key="13">
    <source>
        <dbReference type="EMBL" id="PGH28304.1"/>
    </source>
</evidence>
<feature type="region of interest" description="Disordered" evidence="10">
    <location>
        <begin position="388"/>
        <end position="486"/>
    </location>
</feature>
<name>A0A2B7YW39_9EURO</name>